<evidence type="ECO:0000259" key="1">
    <source>
        <dbReference type="PROSITE" id="PS51910"/>
    </source>
</evidence>
<evidence type="ECO:0000313" key="2">
    <source>
        <dbReference type="EMBL" id="KAE9404019.1"/>
    </source>
</evidence>
<proteinExistence type="predicted"/>
<feature type="domain" description="GH18" evidence="1">
    <location>
        <begin position="1"/>
        <end position="290"/>
    </location>
</feature>
<gene>
    <name evidence="2" type="ORF">BT96DRAFT_814156</name>
</gene>
<dbReference type="AlphaFoldDB" id="A0A6A4HZN7"/>
<accession>A0A6A4HZN7</accession>
<dbReference type="Gene3D" id="3.20.20.80">
    <property type="entry name" value="Glycosidases"/>
    <property type="match status" value="1"/>
</dbReference>
<keyword evidence="2" id="KW-0378">Hydrolase</keyword>
<name>A0A6A4HZN7_9AGAR</name>
<evidence type="ECO:0000313" key="3">
    <source>
        <dbReference type="Proteomes" id="UP000799118"/>
    </source>
</evidence>
<feature type="non-terminal residue" evidence="2">
    <location>
        <position position="1"/>
    </location>
</feature>
<dbReference type="GO" id="GO:0005975">
    <property type="term" value="P:carbohydrate metabolic process"/>
    <property type="evidence" value="ECO:0007669"/>
    <property type="project" value="InterPro"/>
</dbReference>
<reference evidence="2" key="1">
    <citation type="journal article" date="2019" name="Environ. Microbiol.">
        <title>Fungal ecological strategies reflected in gene transcription - a case study of two litter decomposers.</title>
        <authorList>
            <person name="Barbi F."/>
            <person name="Kohler A."/>
            <person name="Barry K."/>
            <person name="Baskaran P."/>
            <person name="Daum C."/>
            <person name="Fauchery L."/>
            <person name="Ihrmark K."/>
            <person name="Kuo A."/>
            <person name="LaButti K."/>
            <person name="Lipzen A."/>
            <person name="Morin E."/>
            <person name="Grigoriev I.V."/>
            <person name="Henrissat B."/>
            <person name="Lindahl B."/>
            <person name="Martin F."/>
        </authorList>
    </citation>
    <scope>NUCLEOTIDE SEQUENCE</scope>
    <source>
        <strain evidence="2">JB14</strain>
    </source>
</reference>
<dbReference type="SUPFAM" id="SSF51445">
    <property type="entry name" value="(Trans)glycosidases"/>
    <property type="match status" value="1"/>
</dbReference>
<dbReference type="CDD" id="cd00598">
    <property type="entry name" value="GH18_chitinase-like"/>
    <property type="match status" value="1"/>
</dbReference>
<dbReference type="PROSITE" id="PS51910">
    <property type="entry name" value="GH18_2"/>
    <property type="match status" value="1"/>
</dbReference>
<dbReference type="InterPro" id="IPR017853">
    <property type="entry name" value="GH"/>
</dbReference>
<dbReference type="EMBL" id="ML769420">
    <property type="protein sequence ID" value="KAE9404019.1"/>
    <property type="molecule type" value="Genomic_DNA"/>
</dbReference>
<organism evidence="2 3">
    <name type="scientific">Gymnopus androsaceus JB14</name>
    <dbReference type="NCBI Taxonomy" id="1447944"/>
    <lineage>
        <taxon>Eukaryota</taxon>
        <taxon>Fungi</taxon>
        <taxon>Dikarya</taxon>
        <taxon>Basidiomycota</taxon>
        <taxon>Agaricomycotina</taxon>
        <taxon>Agaricomycetes</taxon>
        <taxon>Agaricomycetidae</taxon>
        <taxon>Agaricales</taxon>
        <taxon>Marasmiineae</taxon>
        <taxon>Omphalotaceae</taxon>
        <taxon>Gymnopus</taxon>
    </lineage>
</organism>
<dbReference type="Proteomes" id="UP000799118">
    <property type="component" value="Unassembled WGS sequence"/>
</dbReference>
<dbReference type="InterPro" id="IPR001223">
    <property type="entry name" value="Glyco_hydro18_cat"/>
</dbReference>
<sequence length="290" mass="30799">YFVVYNDDGSTPAPAVSDIQGFNVVILSFLLTTGAADVAAEWAALSSTERSTIKAEYEASGIKLLVSAFGSTETPTTSGADATTVAQTMAAWVKAYGVDGIGPKMSDYEDTTAMNLADGSAETWIIDFTTALRAELPQGEYILTHAPMAPWMGVDTEWTSGAYVKVNDEVGSSIDWYNIQFYNQGADEYTTCDGLLTSSTSNNPNSALFEIEANGFSLNKLVIGKPGTSDAASNGYMDTSTLAGCLAEAKEKGWEGGAMAWEYPGADATWVAAVRGTGKFFLFITRNILT</sequence>
<dbReference type="OrthoDB" id="3012298at2759"/>
<dbReference type="GO" id="GO:0016787">
    <property type="term" value="F:hydrolase activity"/>
    <property type="evidence" value="ECO:0007669"/>
    <property type="project" value="UniProtKB-KW"/>
</dbReference>
<keyword evidence="3" id="KW-1185">Reference proteome</keyword>
<protein>
    <submittedName>
        <fullName evidence="2">Glycoside hydrolase</fullName>
    </submittedName>
</protein>